<name>A0A2H3TI29_FUSOX</name>
<accession>A0A2H3TI29</accession>
<dbReference type="OrthoDB" id="5105949at2759"/>
<sequence>MSLTDVRLNTFLPSTYTARHRIFRPPLLHQILTLAVSLVRNVSPPPPPHSGQPACHDSNTSQQNPTITPLPSQITRYAVPLVSVALSWSSSRFSLLQYLLGLPPDGLEPLIVQAAAKGLDEFPFPPAWIHPSEQLPF</sequence>
<feature type="region of interest" description="Disordered" evidence="1">
    <location>
        <begin position="43"/>
        <end position="69"/>
    </location>
</feature>
<protein>
    <submittedName>
        <fullName evidence="2">Uncharacterized protein</fullName>
    </submittedName>
</protein>
<feature type="compositionally biased region" description="Polar residues" evidence="1">
    <location>
        <begin position="57"/>
        <end position="69"/>
    </location>
</feature>
<evidence type="ECO:0000313" key="3">
    <source>
        <dbReference type="Proteomes" id="UP000219369"/>
    </source>
</evidence>
<evidence type="ECO:0000313" key="2">
    <source>
        <dbReference type="EMBL" id="SCO87325.1"/>
    </source>
</evidence>
<dbReference type="VEuPathDB" id="FungiDB:HZS61_015822"/>
<dbReference type="AlphaFoldDB" id="A0A2H3TI29"/>
<organism evidence="2 3">
    <name type="scientific">Fusarium oxysporum</name>
    <name type="common">Fusarium vascular wilt</name>
    <dbReference type="NCBI Taxonomy" id="5507"/>
    <lineage>
        <taxon>Eukaryota</taxon>
        <taxon>Fungi</taxon>
        <taxon>Dikarya</taxon>
        <taxon>Ascomycota</taxon>
        <taxon>Pezizomycotina</taxon>
        <taxon>Sordariomycetes</taxon>
        <taxon>Hypocreomycetidae</taxon>
        <taxon>Hypocreales</taxon>
        <taxon>Nectriaceae</taxon>
        <taxon>Fusarium</taxon>
        <taxon>Fusarium oxysporum species complex</taxon>
    </lineage>
</organism>
<proteinExistence type="predicted"/>
<gene>
    <name evidence="2" type="ORF">FRV6_11452</name>
</gene>
<dbReference type="Proteomes" id="UP000219369">
    <property type="component" value="Unassembled WGS sequence"/>
</dbReference>
<dbReference type="EMBL" id="FMJY01000006">
    <property type="protein sequence ID" value="SCO87325.1"/>
    <property type="molecule type" value="Genomic_DNA"/>
</dbReference>
<evidence type="ECO:0000256" key="1">
    <source>
        <dbReference type="SAM" id="MobiDB-lite"/>
    </source>
</evidence>
<reference evidence="3" key="1">
    <citation type="submission" date="2016-09" db="EMBL/GenBank/DDBJ databases">
        <authorList>
            <person name="Guldener U."/>
        </authorList>
    </citation>
    <scope>NUCLEOTIDE SEQUENCE [LARGE SCALE GENOMIC DNA]</scope>
    <source>
        <strain evidence="3">V64-1</strain>
    </source>
</reference>
<dbReference type="VEuPathDB" id="FungiDB:FOXG_15671"/>